<evidence type="ECO:0000256" key="1">
    <source>
        <dbReference type="SAM" id="MobiDB-lite"/>
    </source>
</evidence>
<gene>
    <name evidence="2" type="ORF">CLOBOL_02578</name>
</gene>
<accession>A8RPW3</accession>
<dbReference type="PaxDb" id="411902-CLOBOL_02578"/>
<reference evidence="2 3" key="2">
    <citation type="submission" date="2007-09" db="EMBL/GenBank/DDBJ databases">
        <title>Draft genome sequence of Clostridium bolteae (ATCC BAA-613).</title>
        <authorList>
            <person name="Sudarsanam P."/>
            <person name="Ley R."/>
            <person name="Guruge J."/>
            <person name="Turnbaugh P.J."/>
            <person name="Mahowald M."/>
            <person name="Liep D."/>
            <person name="Gordon J."/>
        </authorList>
    </citation>
    <scope>NUCLEOTIDE SEQUENCE [LARGE SCALE GENOMIC DNA]</scope>
    <source>
        <strain evidence="3">ATCC BAA-613 / DSM 15670 / CCUG 46953 / JCM 12243 / WAL 16351</strain>
    </source>
</reference>
<protein>
    <submittedName>
        <fullName evidence="2">Uncharacterized protein</fullName>
    </submittedName>
</protein>
<dbReference type="HOGENOM" id="CLU_3372904_0_0_9"/>
<feature type="region of interest" description="Disordered" evidence="1">
    <location>
        <begin position="1"/>
        <end position="34"/>
    </location>
</feature>
<organism evidence="2 3">
    <name type="scientific">Enterocloster bolteae (strain ATCC BAA-613 / DSM 15670 / CCUG 46953 / JCM 12243 / WAL 16351)</name>
    <name type="common">Clostridium bolteae</name>
    <dbReference type="NCBI Taxonomy" id="411902"/>
    <lineage>
        <taxon>Bacteria</taxon>
        <taxon>Bacillati</taxon>
        <taxon>Bacillota</taxon>
        <taxon>Clostridia</taxon>
        <taxon>Lachnospirales</taxon>
        <taxon>Lachnospiraceae</taxon>
        <taxon>Enterocloster</taxon>
    </lineage>
</organism>
<name>A8RPW3_ENTBW</name>
<proteinExistence type="predicted"/>
<reference evidence="2 3" key="1">
    <citation type="submission" date="2007-08" db="EMBL/GenBank/DDBJ databases">
        <authorList>
            <person name="Fulton L."/>
            <person name="Clifton S."/>
            <person name="Fulton B."/>
            <person name="Xu J."/>
            <person name="Minx P."/>
            <person name="Pepin K.H."/>
            <person name="Johnson M."/>
            <person name="Thiruvilangam P."/>
            <person name="Bhonagiri V."/>
            <person name="Nash W.E."/>
            <person name="Mardis E.R."/>
            <person name="Wilson R.K."/>
        </authorList>
    </citation>
    <scope>NUCLEOTIDE SEQUENCE [LARGE SCALE GENOMIC DNA]</scope>
    <source>
        <strain evidence="3">ATCC BAA-613 / DSM 15670 / CCUG 46953 / JCM 12243 / WAL 16351</strain>
    </source>
</reference>
<comment type="caution">
    <text evidence="2">The sequence shown here is derived from an EMBL/GenBank/DDBJ whole genome shotgun (WGS) entry which is preliminary data.</text>
</comment>
<feature type="compositionally biased region" description="Basic and acidic residues" evidence="1">
    <location>
        <begin position="15"/>
        <end position="24"/>
    </location>
</feature>
<evidence type="ECO:0000313" key="3">
    <source>
        <dbReference type="Proteomes" id="UP000005396"/>
    </source>
</evidence>
<dbReference type="Proteomes" id="UP000005396">
    <property type="component" value="Unassembled WGS sequence"/>
</dbReference>
<dbReference type="AlphaFoldDB" id="A8RPW3"/>
<feature type="compositionally biased region" description="Basic residues" evidence="1">
    <location>
        <begin position="25"/>
        <end position="34"/>
    </location>
</feature>
<evidence type="ECO:0000313" key="2">
    <source>
        <dbReference type="EMBL" id="EDP17085.1"/>
    </source>
</evidence>
<dbReference type="EMBL" id="ABCC02000024">
    <property type="protein sequence ID" value="EDP17085.1"/>
    <property type="molecule type" value="Genomic_DNA"/>
</dbReference>
<sequence length="34" mass="3938">MVSVTSGNGMLGCQELDKDRNRQEKSKRKPEKMR</sequence>